<reference evidence="1" key="1">
    <citation type="submission" date="2022-01" db="EMBL/GenBank/DDBJ databases">
        <title>Comparative genomics reveals a dynamic genome evolution in the ectomycorrhizal milk-cap (Lactarius) mushrooms.</title>
        <authorList>
            <consortium name="DOE Joint Genome Institute"/>
            <person name="Lebreton A."/>
            <person name="Tang N."/>
            <person name="Kuo A."/>
            <person name="LaButti K."/>
            <person name="Drula E."/>
            <person name="Barry K."/>
            <person name="Clum A."/>
            <person name="Lipzen A."/>
            <person name="Mousain D."/>
            <person name="Ng V."/>
            <person name="Wang R."/>
            <person name="Wang X."/>
            <person name="Dai Y."/>
            <person name="Henrissat B."/>
            <person name="Grigoriev I.V."/>
            <person name="Guerin-Laguette A."/>
            <person name="Yu F."/>
            <person name="Martin F.M."/>
        </authorList>
    </citation>
    <scope>NUCLEOTIDE SEQUENCE</scope>
    <source>
        <strain evidence="1">QP</strain>
    </source>
</reference>
<dbReference type="SUPFAM" id="SSF53383">
    <property type="entry name" value="PLP-dependent transferases"/>
    <property type="match status" value="1"/>
</dbReference>
<organism evidence="1 2">
    <name type="scientific">Lactarius akahatsu</name>
    <dbReference type="NCBI Taxonomy" id="416441"/>
    <lineage>
        <taxon>Eukaryota</taxon>
        <taxon>Fungi</taxon>
        <taxon>Dikarya</taxon>
        <taxon>Basidiomycota</taxon>
        <taxon>Agaricomycotina</taxon>
        <taxon>Agaricomycetes</taxon>
        <taxon>Russulales</taxon>
        <taxon>Russulaceae</taxon>
        <taxon>Lactarius</taxon>
    </lineage>
</organism>
<dbReference type="GO" id="GO:0030170">
    <property type="term" value="F:pyridoxal phosphate binding"/>
    <property type="evidence" value="ECO:0007669"/>
    <property type="project" value="TreeGrafter"/>
</dbReference>
<dbReference type="InterPro" id="IPR000653">
    <property type="entry name" value="DegT/StrS_aminotransferase"/>
</dbReference>
<dbReference type="PANTHER" id="PTHR30244">
    <property type="entry name" value="TRANSAMINASE"/>
    <property type="match status" value="1"/>
</dbReference>
<comment type="caution">
    <text evidence="1">The sequence shown here is derived from an EMBL/GenBank/DDBJ whole genome shotgun (WGS) entry which is preliminary data.</text>
</comment>
<dbReference type="AlphaFoldDB" id="A0AAD4L8D5"/>
<dbReference type="SUPFAM" id="SSF56112">
    <property type="entry name" value="Protein kinase-like (PK-like)"/>
    <property type="match status" value="1"/>
</dbReference>
<keyword evidence="2" id="KW-1185">Reference proteome</keyword>
<dbReference type="InterPro" id="IPR015421">
    <property type="entry name" value="PyrdxlP-dep_Trfase_major"/>
</dbReference>
<dbReference type="Proteomes" id="UP001201163">
    <property type="component" value="Unassembled WGS sequence"/>
</dbReference>
<dbReference type="PANTHER" id="PTHR30244:SF34">
    <property type="entry name" value="DTDP-4-AMINO-4,6-DIDEOXYGALACTOSE TRANSAMINASE"/>
    <property type="match status" value="1"/>
</dbReference>
<dbReference type="InterPro" id="IPR011009">
    <property type="entry name" value="Kinase-like_dom_sf"/>
</dbReference>
<dbReference type="Gene3D" id="3.40.640.10">
    <property type="entry name" value="Type I PLP-dependent aspartate aminotransferase-like (Major domain)"/>
    <property type="match status" value="1"/>
</dbReference>
<dbReference type="Pfam" id="PF01041">
    <property type="entry name" value="DegT_DnrJ_EryC1"/>
    <property type="match status" value="1"/>
</dbReference>
<dbReference type="GO" id="GO:0000271">
    <property type="term" value="P:polysaccharide biosynthetic process"/>
    <property type="evidence" value="ECO:0007669"/>
    <property type="project" value="TreeGrafter"/>
</dbReference>
<proteinExistence type="predicted"/>
<dbReference type="GO" id="GO:0008483">
    <property type="term" value="F:transaminase activity"/>
    <property type="evidence" value="ECO:0007669"/>
    <property type="project" value="TreeGrafter"/>
</dbReference>
<gene>
    <name evidence="1" type="ORF">EDB92DRAFT_1904988</name>
</gene>
<dbReference type="InterPro" id="IPR015424">
    <property type="entry name" value="PyrdxlP-dep_Trfase"/>
</dbReference>
<accession>A0AAD4L8D5</accession>
<evidence type="ECO:0000313" key="1">
    <source>
        <dbReference type="EMBL" id="KAH8979346.1"/>
    </source>
</evidence>
<evidence type="ECO:0000313" key="2">
    <source>
        <dbReference type="Proteomes" id="UP001201163"/>
    </source>
</evidence>
<dbReference type="Gene3D" id="3.90.1150.10">
    <property type="entry name" value="Aspartate Aminotransferase, domain 1"/>
    <property type="match status" value="1"/>
</dbReference>
<dbReference type="EMBL" id="JAKELL010000175">
    <property type="protein sequence ID" value="KAH8979346.1"/>
    <property type="molecule type" value="Genomic_DNA"/>
</dbReference>
<dbReference type="InterPro" id="IPR015422">
    <property type="entry name" value="PyrdxlP-dep_Trfase_small"/>
</dbReference>
<protein>
    <submittedName>
        <fullName evidence="1">Uncharacterized protein</fullName>
    </submittedName>
</protein>
<name>A0AAD4L8D5_9AGAM</name>
<sequence length="1280" mass="139089">MSPVASTLRQLAVLGGPPAFPGGHPVPLIHPVGYRPKGDFSAVDAILANQENEDSAARPSQQRFVAKNLPGVGNPGPSYRATLQDRVGEFLDVDPVKTSVIAVSSGTVALRAVLKHIRGVNGDDGPGEVIVPQTTVGATVEAVIEEGFVPVFVRVDPHSWHLSPKATAEAITDRTAAIITVDWLGTQCDLRPFRNLADEHDVNLISDSAQSFGASNGKPPSVKFADATIYSLGYPKVLTGLGSGGLIICPEHVERAIKGDASGILRHEALAEPNAYMTLRALGSLPEALETRAAAGKLYRQRLAGIRGIAFQGVPAGLATNHYQVSFTVDAEKFGMSAKVLCQALRAENVHCSTDRMPCVASNVKFAHYGKVHGDRENSQRLATTSLTLPIANDIKLDTVNTICDSIGLIHSSAADVVKAVAEGGAPTGTSGPADVADLESKYRKYLIVHVLDDSSVHSKVFIPRDYPHERSTSVDELLARFRSRKQWSLGESVIDGELRVDAVVGTVVILGPQDAGELNPVALDESGSSATVVLVPQSDGTLVVRKSAIGYGIDGNGAPWLRRQSLFLSHSTAVKKTRMFVEPTKTEEALNHVSLLLPYIPSHSFGELAFANVGAQTLLDAIVNMFARMAKNVWTEDQVPAQPTFIKEAHFDRMRRRLEIARNEDSTLDRLLKQGTVTLNGRQLLGFEQVMKRLETHSVVAGIQPTILSEIHGDLNIHNVLSRLNPQPGDDPEALIDPRGVPLLSDDTGRGFERGDYCYDVSKMLFSVTGFSDIRKRLFSYSANGDSHNLTIKEHPGAETMSGLAKRLVWELAANTGMRQWIEKVEKGGVRAFELRVKVGEAAHFVADCACALGRNTEWEIVPLFLMGLEKLNDVVELLDGHGPLVTENPEPTSADLDRVPPAGADFGVVKIQNTLFQSLASLDNWPYDVLELSVKVESAATFKALLRGMVGTYLPKETAVYVSTDPVEAPDHHRFFPCVLIHPSNGVRGQTHMLAAATRRTSAFFRDNGIPQEDVDGLRIVHISSTGSSSRSQFMARDNDKLLSPGTFGISPLTLAVLQTTQLPFPKPGRWVVENDSFFLLGRPLEMSGNDLCLLAIKRPTSGSTSSWRVCIDEVEDRGGRTLAKSFRNIEDHEKGQTLLRTTTGLFLPHRLAKAIGGREDDYATRTSPLLIDIVLPRFMEKKEWIQLSHKQSYGVNSHRVWENAQSFQADVSGPVELANGGEGMAFYHYGSDKEYRKLLADVSSDTRLNSLAYAGAAVQWLHKSGARGEDLDTAMTD</sequence>